<proteinExistence type="predicted"/>
<keyword evidence="2" id="KW-1185">Reference proteome</keyword>
<dbReference type="EMBL" id="CP024785">
    <property type="protein sequence ID" value="AUB36169.1"/>
    <property type="molecule type" value="Genomic_DNA"/>
</dbReference>
<name>A0A2K8SL50_9NOSO</name>
<evidence type="ECO:0000313" key="1">
    <source>
        <dbReference type="EMBL" id="AUB36169.1"/>
    </source>
</evidence>
<evidence type="ECO:0000313" key="2">
    <source>
        <dbReference type="Proteomes" id="UP000232003"/>
    </source>
</evidence>
<organism evidence="1 2">
    <name type="scientific">Nostoc flagelliforme CCNUN1</name>
    <dbReference type="NCBI Taxonomy" id="2038116"/>
    <lineage>
        <taxon>Bacteria</taxon>
        <taxon>Bacillati</taxon>
        <taxon>Cyanobacteriota</taxon>
        <taxon>Cyanophyceae</taxon>
        <taxon>Nostocales</taxon>
        <taxon>Nostocaceae</taxon>
        <taxon>Nostoc</taxon>
    </lineage>
</organism>
<protein>
    <submittedName>
        <fullName evidence="1">Uncharacterized protein</fullName>
    </submittedName>
</protein>
<sequence>MSKHHYHFLGAGNFHSYCQCVCIRKVCDIPDLQAIFEG</sequence>
<gene>
    <name evidence="1" type="ORF">COO91_02070</name>
</gene>
<dbReference type="AlphaFoldDB" id="A0A2K8SL50"/>
<accession>A0A2K8SL50</accession>
<dbReference type="KEGG" id="nfl:COO91_02070"/>
<reference evidence="1 2" key="1">
    <citation type="submission" date="2017-11" db="EMBL/GenBank/DDBJ databases">
        <title>Complete genome of a free-living desiccation-tolerant cyanobacterium and its photosynthetic adaptation to extreme terrestrial habitat.</title>
        <authorList>
            <person name="Shang J."/>
        </authorList>
    </citation>
    <scope>NUCLEOTIDE SEQUENCE [LARGE SCALE GENOMIC DNA]</scope>
    <source>
        <strain evidence="1 2">CCNUN1</strain>
    </source>
</reference>
<dbReference type="Proteomes" id="UP000232003">
    <property type="component" value="Chromosome"/>
</dbReference>